<keyword evidence="1" id="KW-1133">Transmembrane helix</keyword>
<reference evidence="2 3" key="1">
    <citation type="journal article" date="2013" name="Genome Announc.">
        <title>Draft Genome Sequence of the Methanotrophic Gammaproteobacterium Methyloglobulus morosus DSM 22980 Strain KoM1.</title>
        <authorList>
            <person name="Poehlein A."/>
            <person name="Deutzmann J.S."/>
            <person name="Daniel R."/>
            <person name="Simeonova D.D."/>
        </authorList>
    </citation>
    <scope>NUCLEOTIDE SEQUENCE [LARGE SCALE GENOMIC DNA]</scope>
    <source>
        <strain evidence="2 3">KoM1</strain>
    </source>
</reference>
<name>V5E0W3_9GAMM</name>
<feature type="transmembrane region" description="Helical" evidence="1">
    <location>
        <begin position="12"/>
        <end position="39"/>
    </location>
</feature>
<dbReference type="EMBL" id="AYLO01000032">
    <property type="protein sequence ID" value="ESS73191.1"/>
    <property type="molecule type" value="Genomic_DNA"/>
</dbReference>
<dbReference type="AlphaFoldDB" id="V5E0W3"/>
<sequence>MSDFQRDVFIGMMFLVGIFGFISGEFIVSTLVFASAAIFSNLAITKQRG</sequence>
<comment type="caution">
    <text evidence="2">The sequence shown here is derived from an EMBL/GenBank/DDBJ whole genome shotgun (WGS) entry which is preliminary data.</text>
</comment>
<proteinExistence type="predicted"/>
<organism evidence="2 3">
    <name type="scientific">Methyloglobulus morosus KoM1</name>
    <dbReference type="NCBI Taxonomy" id="1116472"/>
    <lineage>
        <taxon>Bacteria</taxon>
        <taxon>Pseudomonadati</taxon>
        <taxon>Pseudomonadota</taxon>
        <taxon>Gammaproteobacteria</taxon>
        <taxon>Methylococcales</taxon>
        <taxon>Methylococcaceae</taxon>
        <taxon>Methyloglobulus</taxon>
    </lineage>
</organism>
<evidence type="ECO:0000313" key="2">
    <source>
        <dbReference type="EMBL" id="ESS73191.1"/>
    </source>
</evidence>
<evidence type="ECO:0000313" key="3">
    <source>
        <dbReference type="Proteomes" id="UP000017842"/>
    </source>
</evidence>
<dbReference type="RefSeq" id="WP_023493816.1">
    <property type="nucleotide sequence ID" value="NZ_AYLO01000032.1"/>
</dbReference>
<accession>V5E0W3</accession>
<gene>
    <name evidence="2" type="ORF">MGMO_33c00050</name>
</gene>
<evidence type="ECO:0000256" key="1">
    <source>
        <dbReference type="SAM" id="Phobius"/>
    </source>
</evidence>
<dbReference type="eggNOG" id="ENOG5031M51">
    <property type="taxonomic scope" value="Bacteria"/>
</dbReference>
<dbReference type="Proteomes" id="UP000017842">
    <property type="component" value="Unassembled WGS sequence"/>
</dbReference>
<keyword evidence="1" id="KW-0812">Transmembrane</keyword>
<keyword evidence="1" id="KW-0472">Membrane</keyword>
<protein>
    <submittedName>
        <fullName evidence="2">Uncharacterized protein</fullName>
    </submittedName>
</protein>
<keyword evidence="3" id="KW-1185">Reference proteome</keyword>